<dbReference type="Pfam" id="PF13173">
    <property type="entry name" value="AAA_14"/>
    <property type="match status" value="1"/>
</dbReference>
<dbReference type="InterPro" id="IPR025420">
    <property type="entry name" value="DUF4143"/>
</dbReference>
<reference evidence="4" key="1">
    <citation type="submission" date="2011-06" db="EMBL/GenBank/DDBJ databases">
        <title>The complete genome of chromosome of Runella slithyformis DSM 19594.</title>
        <authorList>
            <consortium name="US DOE Joint Genome Institute (JGI-PGF)"/>
            <person name="Lucas S."/>
            <person name="Han J."/>
            <person name="Lapidus A."/>
            <person name="Bruce D."/>
            <person name="Goodwin L."/>
            <person name="Pitluck S."/>
            <person name="Peters L."/>
            <person name="Kyrpides N."/>
            <person name="Mavromatis K."/>
            <person name="Ivanova N."/>
            <person name="Ovchinnikova G."/>
            <person name="Zhang X."/>
            <person name="Misra M."/>
            <person name="Detter J.C."/>
            <person name="Tapia R."/>
            <person name="Han C."/>
            <person name="Land M."/>
            <person name="Hauser L."/>
            <person name="Markowitz V."/>
            <person name="Cheng J.-F."/>
            <person name="Hugenholtz P."/>
            <person name="Woyke T."/>
            <person name="Wu D."/>
            <person name="Tindall B."/>
            <person name="Faehrich R."/>
            <person name="Brambilla E."/>
            <person name="Klenk H.-P."/>
            <person name="Eisen J.A."/>
        </authorList>
    </citation>
    <scope>NUCLEOTIDE SEQUENCE [LARGE SCALE GENOMIC DNA]</scope>
    <source>
        <strain evidence="4">ATCC 29530 / DSM 19594 / LMG 11500 / NCIMB 11436 / LSU 4</strain>
    </source>
</reference>
<accession>A0A7U4E5P5</accession>
<keyword evidence="4" id="KW-1185">Reference proteome</keyword>
<dbReference type="AlphaFoldDB" id="A0A7U4E5P5"/>
<feature type="domain" description="DUF4143" evidence="2">
    <location>
        <begin position="175"/>
        <end position="334"/>
    </location>
</feature>
<feature type="domain" description="AAA" evidence="1">
    <location>
        <begin position="17"/>
        <end position="133"/>
    </location>
</feature>
<dbReference type="InterPro" id="IPR027417">
    <property type="entry name" value="P-loop_NTPase"/>
</dbReference>
<dbReference type="PANTHER" id="PTHR43566:SF2">
    <property type="entry name" value="DUF4143 DOMAIN-CONTAINING PROTEIN"/>
    <property type="match status" value="1"/>
</dbReference>
<evidence type="ECO:0000259" key="1">
    <source>
        <dbReference type="Pfam" id="PF13173"/>
    </source>
</evidence>
<dbReference type="Proteomes" id="UP000000493">
    <property type="component" value="Chromosome"/>
</dbReference>
<dbReference type="PANTHER" id="PTHR43566">
    <property type="entry name" value="CONSERVED PROTEIN"/>
    <property type="match status" value="1"/>
</dbReference>
<reference evidence="3 4" key="2">
    <citation type="journal article" date="2012" name="Stand. Genomic Sci.">
        <title>Complete genome sequence of the aquatic bacterium Runella slithyformis type strain (LSU 4(T)).</title>
        <authorList>
            <person name="Copeland A."/>
            <person name="Zhang X."/>
            <person name="Misra M."/>
            <person name="Lapidus A."/>
            <person name="Nolan M."/>
            <person name="Lucas S."/>
            <person name="Deshpande S."/>
            <person name="Cheng J.F."/>
            <person name="Tapia R."/>
            <person name="Goodwin L.A."/>
            <person name="Pitluck S."/>
            <person name="Liolios K."/>
            <person name="Pagani I."/>
            <person name="Ivanova N."/>
            <person name="Mikhailova N."/>
            <person name="Pati A."/>
            <person name="Chen A."/>
            <person name="Palaniappan K."/>
            <person name="Land M."/>
            <person name="Hauser L."/>
            <person name="Pan C."/>
            <person name="Jeffries C.D."/>
            <person name="Detter J.C."/>
            <person name="Brambilla E.M."/>
            <person name="Rohde M."/>
            <person name="Djao O.D."/>
            <person name="Goker M."/>
            <person name="Sikorski J."/>
            <person name="Tindall B.J."/>
            <person name="Woyke T."/>
            <person name="Bristow J."/>
            <person name="Eisen J.A."/>
            <person name="Markowitz V."/>
            <person name="Hugenholtz P."/>
            <person name="Kyrpides N.C."/>
            <person name="Klenk H.P."/>
            <person name="Mavromatis K."/>
        </authorList>
    </citation>
    <scope>NUCLEOTIDE SEQUENCE [LARGE SCALE GENOMIC DNA]</scope>
    <source>
        <strain evidence="4">ATCC 29530 / DSM 19594 / LMG 11500 / NCIMB 11436 / LSU 4</strain>
    </source>
</reference>
<evidence type="ECO:0000313" key="4">
    <source>
        <dbReference type="Proteomes" id="UP000000493"/>
    </source>
</evidence>
<proteinExistence type="predicted"/>
<protein>
    <submittedName>
        <fullName evidence="3">AAA+ superfamily protein</fullName>
    </submittedName>
</protein>
<evidence type="ECO:0000313" key="3">
    <source>
        <dbReference type="EMBL" id="AEI48549.1"/>
    </source>
</evidence>
<sequence length="384" mass="44112">MISRIAQQTLQELARTFKVVALTGPRQSGKTTLARYYFQDKRYVSLENPDEQAFALNDPRGFLKQFPDGAILDEVQRVPHLFSYIQQIVDEDSRKALFVLSGSNNFLLQQSITQSLAGRVGYLELLPFCYDEITSIPDSNYSTDDFLFLGGYPSIIYEQANPQLWFSAYVRTYIERDVRQLKNIKDLAQFQRFLYLCAGRIGQQINFSQLGNEIGADHNTVSSWLSILQASYVIHLVQPYYQNFNKRIVKTPKLYFYDTGLACFLLGIRQAGDLTYHAYRGALFENLVINELLKNRFNRSQLSNLYYFRDSTGNEVDVIIDEGSTLKAIELKAGSTASGSFFKNLYYWQRLTGQTNGTVLYDGHIDTLDQGEFTLQNWRVVRSL</sequence>
<dbReference type="Pfam" id="PF13635">
    <property type="entry name" value="DUF4143"/>
    <property type="match status" value="1"/>
</dbReference>
<gene>
    <name evidence="3" type="ordered locus">Runsl_2136</name>
</gene>
<dbReference type="EMBL" id="CP002859">
    <property type="protein sequence ID" value="AEI48549.1"/>
    <property type="molecule type" value="Genomic_DNA"/>
</dbReference>
<dbReference type="RefSeq" id="WP_013927860.1">
    <property type="nucleotide sequence ID" value="NC_015703.1"/>
</dbReference>
<dbReference type="KEGG" id="rsi:Runsl_2136"/>
<organism evidence="3 4">
    <name type="scientific">Runella slithyformis (strain ATCC 29530 / DSM 19594 / LMG 11500 / NCIMB 11436 / LSU 4)</name>
    <dbReference type="NCBI Taxonomy" id="761193"/>
    <lineage>
        <taxon>Bacteria</taxon>
        <taxon>Pseudomonadati</taxon>
        <taxon>Bacteroidota</taxon>
        <taxon>Cytophagia</taxon>
        <taxon>Cytophagales</taxon>
        <taxon>Spirosomataceae</taxon>
        <taxon>Runella</taxon>
    </lineage>
</organism>
<dbReference type="InterPro" id="IPR041682">
    <property type="entry name" value="AAA_14"/>
</dbReference>
<dbReference type="SUPFAM" id="SSF52540">
    <property type="entry name" value="P-loop containing nucleoside triphosphate hydrolases"/>
    <property type="match status" value="1"/>
</dbReference>
<evidence type="ECO:0000259" key="2">
    <source>
        <dbReference type="Pfam" id="PF13635"/>
    </source>
</evidence>
<name>A0A7U4E5P5_RUNSL</name>